<dbReference type="RefSeq" id="WP_151073168.1">
    <property type="nucleotide sequence ID" value="NZ_CP032520.1"/>
</dbReference>
<accession>A0A5P3VTS8</accession>
<dbReference type="CDD" id="cd07012">
    <property type="entry name" value="PBP2_Bug_TTT"/>
    <property type="match status" value="1"/>
</dbReference>
<evidence type="ECO:0000313" key="3">
    <source>
        <dbReference type="EMBL" id="QEZ48933.1"/>
    </source>
</evidence>
<dbReference type="PANTHER" id="PTHR42928">
    <property type="entry name" value="TRICARBOXYLATE-BINDING PROTEIN"/>
    <property type="match status" value="1"/>
</dbReference>
<dbReference type="PANTHER" id="PTHR42928:SF5">
    <property type="entry name" value="BLR1237 PROTEIN"/>
    <property type="match status" value="1"/>
</dbReference>
<evidence type="ECO:0000256" key="1">
    <source>
        <dbReference type="ARBA" id="ARBA00006987"/>
    </source>
</evidence>
<feature type="chain" id="PRO_5024969422" evidence="2">
    <location>
        <begin position="32"/>
        <end position="329"/>
    </location>
</feature>
<dbReference type="InterPro" id="IPR005064">
    <property type="entry name" value="BUG"/>
</dbReference>
<name>A0A5P3VTS8_9BURK</name>
<dbReference type="PIRSF" id="PIRSF017082">
    <property type="entry name" value="YflP"/>
    <property type="match status" value="1"/>
</dbReference>
<dbReference type="Proteomes" id="UP000325743">
    <property type="component" value="Plasmid unnamed1"/>
</dbReference>
<feature type="signal peptide" evidence="2">
    <location>
        <begin position="1"/>
        <end position="31"/>
    </location>
</feature>
<dbReference type="AlphaFoldDB" id="A0A5P3VTS8"/>
<gene>
    <name evidence="3" type="ORF">D2917_32245</name>
</gene>
<protein>
    <submittedName>
        <fullName evidence="3">Tripartite tricarboxylate transporter substrate binding protein</fullName>
    </submittedName>
</protein>
<comment type="similarity">
    <text evidence="1">Belongs to the UPF0065 (bug) family.</text>
</comment>
<evidence type="ECO:0000313" key="4">
    <source>
        <dbReference type="Proteomes" id="UP000325743"/>
    </source>
</evidence>
<keyword evidence="3" id="KW-0614">Plasmid</keyword>
<evidence type="ECO:0000256" key="2">
    <source>
        <dbReference type="SAM" id="SignalP"/>
    </source>
</evidence>
<dbReference type="Gene3D" id="3.40.190.10">
    <property type="entry name" value="Periplasmic binding protein-like II"/>
    <property type="match status" value="1"/>
</dbReference>
<dbReference type="InterPro" id="IPR042100">
    <property type="entry name" value="Bug_dom1"/>
</dbReference>
<sequence length="329" mass="34795">MSKRCSTRRRGLVNIAMVSAFTMLAAPFATAQEYPVRPVRIVSVTSAGTGVDDFTRLLAKFLGEKTGQSFVVENKPGANQIIAHDYVAKSAPDGYTLLLTSASGMSANPYLFKNLSYKPTRNFTPIARLTALPVALVVPASSPYRTMDDLVSAAHAKAGKLNYGTSSAGYRVILAAVHESAGMKSVDVPYKAMSNLLPDLITGVVDYSVVEVSAAAPLVQAGKLRALAICGPSRVPALANVPTLAEAGVKGVSITSWTGLVAPAGTPATIIEKLSQLSQEFVNSPEAQRHFLQRGSAAYGQGREAFAKTIVDDQAEWKRLITVAGIQPE</sequence>
<organism evidence="3 4">
    <name type="scientific">Cupriavidus oxalaticus</name>
    <dbReference type="NCBI Taxonomy" id="96344"/>
    <lineage>
        <taxon>Bacteria</taxon>
        <taxon>Pseudomonadati</taxon>
        <taxon>Pseudomonadota</taxon>
        <taxon>Betaproteobacteria</taxon>
        <taxon>Burkholderiales</taxon>
        <taxon>Burkholderiaceae</taxon>
        <taxon>Cupriavidus</taxon>
    </lineage>
</organism>
<reference evidence="3 4" key="1">
    <citation type="submission" date="2018-09" db="EMBL/GenBank/DDBJ databases">
        <title>Complete genome sequence of Cupriavidus oxalaticus T2, a bacterium capable of phenol tolerance and degradation.</title>
        <authorList>
            <person name="Yan J."/>
        </authorList>
    </citation>
    <scope>NUCLEOTIDE SEQUENCE [LARGE SCALE GENOMIC DNA]</scope>
    <source>
        <strain evidence="3 4">T2</strain>
        <plasmid evidence="3 4">unnamed1</plasmid>
    </source>
</reference>
<dbReference type="Pfam" id="PF03401">
    <property type="entry name" value="TctC"/>
    <property type="match status" value="1"/>
</dbReference>
<geneLocation type="plasmid" evidence="3">
    <name>unnamed1</name>
</geneLocation>
<dbReference type="Gene3D" id="3.40.190.150">
    <property type="entry name" value="Bordetella uptake gene, domain 1"/>
    <property type="match status" value="1"/>
</dbReference>
<proteinExistence type="inferred from homology"/>
<dbReference type="SUPFAM" id="SSF53850">
    <property type="entry name" value="Periplasmic binding protein-like II"/>
    <property type="match status" value="1"/>
</dbReference>
<keyword evidence="2" id="KW-0732">Signal</keyword>
<dbReference type="EMBL" id="CP032520">
    <property type="protein sequence ID" value="QEZ48933.1"/>
    <property type="molecule type" value="Genomic_DNA"/>
</dbReference>